<accession>A0A6A5YGS6</accession>
<dbReference type="Pfam" id="PF13649">
    <property type="entry name" value="Methyltransf_25"/>
    <property type="match status" value="1"/>
</dbReference>
<keyword evidence="5" id="KW-1185">Reference proteome</keyword>
<dbReference type="InterPro" id="IPR023149">
    <property type="entry name" value="Trans_acon_MeTrfase_C"/>
</dbReference>
<organism evidence="4 5">
    <name type="scientific">Lophiotrema nucula</name>
    <dbReference type="NCBI Taxonomy" id="690887"/>
    <lineage>
        <taxon>Eukaryota</taxon>
        <taxon>Fungi</taxon>
        <taxon>Dikarya</taxon>
        <taxon>Ascomycota</taxon>
        <taxon>Pezizomycotina</taxon>
        <taxon>Dothideomycetes</taxon>
        <taxon>Pleosporomycetidae</taxon>
        <taxon>Pleosporales</taxon>
        <taxon>Lophiotremataceae</taxon>
        <taxon>Lophiotrema</taxon>
    </lineage>
</organism>
<feature type="domain" description="Methyltransferase" evidence="3">
    <location>
        <begin position="46"/>
        <end position="138"/>
    </location>
</feature>
<dbReference type="CDD" id="cd02440">
    <property type="entry name" value="AdoMet_MTases"/>
    <property type="match status" value="1"/>
</dbReference>
<evidence type="ECO:0000256" key="1">
    <source>
        <dbReference type="ARBA" id="ARBA00022603"/>
    </source>
</evidence>
<keyword evidence="2 4" id="KW-0808">Transferase</keyword>
<dbReference type="Gene3D" id="1.10.150.290">
    <property type="entry name" value="S-adenosyl-L-methionine-dependent methyltransferases"/>
    <property type="match status" value="1"/>
</dbReference>
<dbReference type="Proteomes" id="UP000799770">
    <property type="component" value="Unassembled WGS sequence"/>
</dbReference>
<dbReference type="GO" id="GO:0030798">
    <property type="term" value="F:trans-aconitate 2-methyltransferase activity"/>
    <property type="evidence" value="ECO:0007669"/>
    <property type="project" value="InterPro"/>
</dbReference>
<evidence type="ECO:0000313" key="5">
    <source>
        <dbReference type="Proteomes" id="UP000799770"/>
    </source>
</evidence>
<dbReference type="EMBL" id="ML977382">
    <property type="protein sequence ID" value="KAF2105401.1"/>
    <property type="molecule type" value="Genomic_DNA"/>
</dbReference>
<dbReference type="PANTHER" id="PTHR43861:SF1">
    <property type="entry name" value="TRANS-ACONITATE 2-METHYLTRANSFERASE"/>
    <property type="match status" value="1"/>
</dbReference>
<evidence type="ECO:0000256" key="2">
    <source>
        <dbReference type="ARBA" id="ARBA00022679"/>
    </source>
</evidence>
<dbReference type="InterPro" id="IPR029063">
    <property type="entry name" value="SAM-dependent_MTases_sf"/>
</dbReference>
<dbReference type="AlphaFoldDB" id="A0A6A5YGS6"/>
<dbReference type="PANTHER" id="PTHR43861">
    <property type="entry name" value="TRANS-ACONITATE 2-METHYLTRANSFERASE-RELATED"/>
    <property type="match status" value="1"/>
</dbReference>
<protein>
    <submittedName>
        <fullName evidence="4">S-adenosyl-L-methionine-dependent methyltransferase</fullName>
    </submittedName>
</protein>
<evidence type="ECO:0000259" key="3">
    <source>
        <dbReference type="Pfam" id="PF13649"/>
    </source>
</evidence>
<reference evidence="4" key="1">
    <citation type="journal article" date="2020" name="Stud. Mycol.">
        <title>101 Dothideomycetes genomes: a test case for predicting lifestyles and emergence of pathogens.</title>
        <authorList>
            <person name="Haridas S."/>
            <person name="Albert R."/>
            <person name="Binder M."/>
            <person name="Bloem J."/>
            <person name="Labutti K."/>
            <person name="Salamov A."/>
            <person name="Andreopoulos B."/>
            <person name="Baker S."/>
            <person name="Barry K."/>
            <person name="Bills G."/>
            <person name="Bluhm B."/>
            <person name="Cannon C."/>
            <person name="Castanera R."/>
            <person name="Culley D."/>
            <person name="Daum C."/>
            <person name="Ezra D."/>
            <person name="Gonzalez J."/>
            <person name="Henrissat B."/>
            <person name="Kuo A."/>
            <person name="Liang C."/>
            <person name="Lipzen A."/>
            <person name="Lutzoni F."/>
            <person name="Magnuson J."/>
            <person name="Mondo S."/>
            <person name="Nolan M."/>
            <person name="Ohm R."/>
            <person name="Pangilinan J."/>
            <person name="Park H.-J."/>
            <person name="Ramirez L."/>
            <person name="Alfaro M."/>
            <person name="Sun H."/>
            <person name="Tritt A."/>
            <person name="Yoshinaga Y."/>
            <person name="Zwiers L.-H."/>
            <person name="Turgeon B."/>
            <person name="Goodwin S."/>
            <person name="Spatafora J."/>
            <person name="Crous P."/>
            <person name="Grigoriev I."/>
        </authorList>
    </citation>
    <scope>NUCLEOTIDE SEQUENCE</scope>
    <source>
        <strain evidence="4">CBS 627.86</strain>
    </source>
</reference>
<dbReference type="OrthoDB" id="66144at2759"/>
<dbReference type="SUPFAM" id="SSF53335">
    <property type="entry name" value="S-adenosyl-L-methionine-dependent methyltransferases"/>
    <property type="match status" value="1"/>
</dbReference>
<dbReference type="GO" id="GO:0032259">
    <property type="term" value="P:methylation"/>
    <property type="evidence" value="ECO:0007669"/>
    <property type="project" value="UniProtKB-KW"/>
</dbReference>
<proteinExistence type="predicted"/>
<keyword evidence="1 4" id="KW-0489">Methyltransferase</keyword>
<evidence type="ECO:0000313" key="4">
    <source>
        <dbReference type="EMBL" id="KAF2105401.1"/>
    </source>
</evidence>
<gene>
    <name evidence="4" type="ORF">BDV96DRAFT_509458</name>
</gene>
<name>A0A6A5YGS6_9PLEO</name>
<dbReference type="InterPro" id="IPR041698">
    <property type="entry name" value="Methyltransf_25"/>
</dbReference>
<sequence>MAENEQKKNDWSATQYLKFNTQRTRPVYDLVSQILPHIPLSSSTSIFDLGCGPGNSTKVLLDAFPTAKITGIDSSPDMLSKARSTLPSLAFRLGDVESWTLPSRAVDILFSNAVFHWLRSPSRIRVIAKLLGSLASGGVLAFQVPDNYHQPSHALMRSTATSPSQPWSPYFQNTNTRVGDIQDKKRPDLDPIEAPTEYYDALAPLSSSVNIWRTEYQHVLPDAGGIVEWVKGTGLQPYLHQITDEEAKEDFLAEYERRLSEVYKPLGDGRVMLGYPRLFVVAVRK</sequence>
<dbReference type="Gene3D" id="3.40.50.150">
    <property type="entry name" value="Vaccinia Virus protein VP39"/>
    <property type="match status" value="1"/>
</dbReference>